<evidence type="ECO:0000313" key="4">
    <source>
        <dbReference type="EMBL" id="EFW14261.1"/>
    </source>
</evidence>
<dbReference type="InterPro" id="IPR016197">
    <property type="entry name" value="Chromo-like_dom_sf"/>
</dbReference>
<dbReference type="AlphaFoldDB" id="E9DH39"/>
<name>E9DH39_COCPS</name>
<feature type="domain" description="Chromo" evidence="3">
    <location>
        <begin position="99"/>
        <end position="148"/>
    </location>
</feature>
<dbReference type="Gene3D" id="2.40.50.40">
    <property type="match status" value="1"/>
</dbReference>
<gene>
    <name evidence="4" type="ORF">CPSG_09111</name>
</gene>
<evidence type="ECO:0000256" key="1">
    <source>
        <dbReference type="ARBA" id="ARBA00011353"/>
    </source>
</evidence>
<comment type="subunit">
    <text evidence="1">Component of the NuA4 histone acetyltransferase complex.</text>
</comment>
<feature type="region of interest" description="Disordered" evidence="2">
    <location>
        <begin position="1"/>
        <end position="36"/>
    </location>
</feature>
<evidence type="ECO:0000259" key="3">
    <source>
        <dbReference type="PROSITE" id="PS50013"/>
    </source>
</evidence>
<dbReference type="PROSITE" id="PS50013">
    <property type="entry name" value="CHROMO_2"/>
    <property type="match status" value="1"/>
</dbReference>
<reference evidence="5" key="2">
    <citation type="submission" date="2010-03" db="EMBL/GenBank/DDBJ databases">
        <title>The genome sequence of Coccidioides posadasii strain Silveira.</title>
        <authorList>
            <consortium name="The Broad Institute Genome Sequencing Center for Infectious Disease"/>
            <person name="Neafsey D."/>
            <person name="Orbach M."/>
            <person name="Henn M.R."/>
            <person name="Cole G.T."/>
            <person name="Galgiani J."/>
            <person name="Gardner M.J."/>
            <person name="Kirkland T.N."/>
            <person name="Taylor J.W."/>
            <person name="Young S.K."/>
            <person name="Zeng Q."/>
            <person name="Koehrsen M."/>
            <person name="Alvarado L."/>
            <person name="Berlin A."/>
            <person name="Borenstein D."/>
            <person name="Chapman S.B."/>
            <person name="Chen Z."/>
            <person name="Engels R."/>
            <person name="Freedman E."/>
            <person name="Gellesch M."/>
            <person name="Goldberg J."/>
            <person name="Griggs A."/>
            <person name="Gujja S."/>
            <person name="Heilman E."/>
            <person name="Heiman D."/>
            <person name="Howarth C."/>
            <person name="Jen D."/>
            <person name="Larson L."/>
            <person name="Mehta T."/>
            <person name="Neiman D."/>
            <person name="Park D."/>
            <person name="Pearson M."/>
            <person name="Richards J."/>
            <person name="Roberts A."/>
            <person name="Saif S."/>
            <person name="Shea T."/>
            <person name="Shenoy N."/>
            <person name="Sisk P."/>
            <person name="Stolte C."/>
            <person name="Sykes S."/>
            <person name="Walk T."/>
            <person name="White J."/>
            <person name="Yandava C."/>
            <person name="Haas B."/>
            <person name="Nusbaum C."/>
            <person name="Birren B."/>
        </authorList>
    </citation>
    <scope>NUCLEOTIDE SEQUENCE [LARGE SCALE GENOMIC DNA]</scope>
    <source>
        <strain evidence="5">RMSCC 757 / Silveira</strain>
    </source>
</reference>
<keyword evidence="5" id="KW-1185">Reference proteome</keyword>
<dbReference type="SUPFAM" id="SSF54160">
    <property type="entry name" value="Chromo domain-like"/>
    <property type="match status" value="1"/>
</dbReference>
<dbReference type="STRING" id="443226.E9DH39"/>
<proteinExistence type="predicted"/>
<accession>E9DH39</accession>
<dbReference type="InterPro" id="IPR000953">
    <property type="entry name" value="Chromo/chromo_shadow_dom"/>
</dbReference>
<dbReference type="EMBL" id="GL636507">
    <property type="protein sequence ID" value="EFW14261.1"/>
    <property type="molecule type" value="Genomic_DNA"/>
</dbReference>
<dbReference type="CDD" id="cd00024">
    <property type="entry name" value="CD_CSD"/>
    <property type="match status" value="1"/>
</dbReference>
<dbReference type="HOGENOM" id="CLU_1461185_0_0_1"/>
<dbReference type="VEuPathDB" id="FungiDB:CPSG_09111"/>
<reference evidence="5" key="1">
    <citation type="journal article" date="2010" name="Genome Res.">
        <title>Population genomic sequencing of Coccidioides fungi reveals recent hybridization and transposon control.</title>
        <authorList>
            <person name="Neafsey D.E."/>
            <person name="Barker B.M."/>
            <person name="Sharpton T.J."/>
            <person name="Stajich J.E."/>
            <person name="Park D.J."/>
            <person name="Whiston E."/>
            <person name="Hung C.-Y."/>
            <person name="McMahan C."/>
            <person name="White J."/>
            <person name="Sykes S."/>
            <person name="Heiman D."/>
            <person name="Young S."/>
            <person name="Zeng Q."/>
            <person name="Abouelleil A."/>
            <person name="Aftuck L."/>
            <person name="Bessette D."/>
            <person name="Brown A."/>
            <person name="FitzGerald M."/>
            <person name="Lui A."/>
            <person name="Macdonald J.P."/>
            <person name="Priest M."/>
            <person name="Orbach M.J."/>
            <person name="Galgiani J.N."/>
            <person name="Kirkland T.N."/>
            <person name="Cole G.T."/>
            <person name="Birren B.W."/>
            <person name="Henn M.R."/>
            <person name="Taylor J.W."/>
            <person name="Rounsley S.D."/>
        </authorList>
    </citation>
    <scope>NUCLEOTIDE SEQUENCE [LARGE SCALE GENOMIC DNA]</scope>
    <source>
        <strain evidence="5">RMSCC 757 / Silveira</strain>
    </source>
</reference>
<protein>
    <submittedName>
        <fullName evidence="4">Predicted protein</fullName>
    </submittedName>
</protein>
<dbReference type="GO" id="GO:0006338">
    <property type="term" value="P:chromatin remodeling"/>
    <property type="evidence" value="ECO:0007669"/>
    <property type="project" value="UniProtKB-ARBA"/>
</dbReference>
<sequence>MLTKAVTGAGHTNSDEGHDPLVWKQKQKSSPQQQAKHLHHCQSFSAASLLSESLFALDNNSNHEADISSTANIDTTLRQCWLPPLPLLVFRNGVKRKEWQVNKILDLEIVHAGGRVQLGYLVDWKGYDEPSWEPSCNLIPGSELLVLFTTVCSWFIAKYSLSFLIQCSPCTVRLGLGGSMGKHPV</sequence>
<evidence type="ECO:0000256" key="2">
    <source>
        <dbReference type="SAM" id="MobiDB-lite"/>
    </source>
</evidence>
<evidence type="ECO:0000313" key="5">
    <source>
        <dbReference type="Proteomes" id="UP000002497"/>
    </source>
</evidence>
<dbReference type="Proteomes" id="UP000002497">
    <property type="component" value="Unassembled WGS sequence"/>
</dbReference>
<organism evidence="5">
    <name type="scientific">Coccidioides posadasii (strain RMSCC 757 / Silveira)</name>
    <name type="common">Valley fever fungus</name>
    <dbReference type="NCBI Taxonomy" id="443226"/>
    <lineage>
        <taxon>Eukaryota</taxon>
        <taxon>Fungi</taxon>
        <taxon>Dikarya</taxon>
        <taxon>Ascomycota</taxon>
        <taxon>Pezizomycotina</taxon>
        <taxon>Eurotiomycetes</taxon>
        <taxon>Eurotiomycetidae</taxon>
        <taxon>Onygenales</taxon>
        <taxon>Onygenaceae</taxon>
        <taxon>Coccidioides</taxon>
    </lineage>
</organism>